<proteinExistence type="predicted"/>
<organism evidence="2 3">
    <name type="scientific">Diversispora epigaea</name>
    <dbReference type="NCBI Taxonomy" id="1348612"/>
    <lineage>
        <taxon>Eukaryota</taxon>
        <taxon>Fungi</taxon>
        <taxon>Fungi incertae sedis</taxon>
        <taxon>Mucoromycota</taxon>
        <taxon>Glomeromycotina</taxon>
        <taxon>Glomeromycetes</taxon>
        <taxon>Diversisporales</taxon>
        <taxon>Diversisporaceae</taxon>
        <taxon>Diversispora</taxon>
    </lineage>
</organism>
<evidence type="ECO:0000313" key="3">
    <source>
        <dbReference type="Proteomes" id="UP000266861"/>
    </source>
</evidence>
<sequence length="293" mass="34541">MSYQIRSSQEPNIDLTNPSELANSTSEFRRKDINALNIHYRNGSIEMFGDVFKNMPNFLYNTSLLLRDADKDLLFNVFDNDTLTNGWNDDERALARYISNVLIKERADAEKRERVTDSFVNFLLGLLRFNSYPFSLELKVDSYFQVYNKVVTSEIDFSIWKERLYVIIDEDKHIHNVKKYTWWGEYQIAGELLASAFVNHEKIRGGYSYQSLFALRVIGTRFTFYRAKIDSGYLNSLSEGFPINKMYIFRYPVWDQSVDYIPCLDYTDPGQRRQVIEIMLRIKNFVIQNKTVT</sequence>
<comment type="caution">
    <text evidence="2">The sequence shown here is derived from an EMBL/GenBank/DDBJ whole genome shotgun (WGS) entry which is preliminary data.</text>
</comment>
<gene>
    <name evidence="2" type="ORF">Glove_306g44</name>
</gene>
<feature type="region of interest" description="Disordered" evidence="1">
    <location>
        <begin position="1"/>
        <end position="20"/>
    </location>
</feature>
<accession>A0A397HZH4</accession>
<dbReference type="EMBL" id="PQFF01000280">
    <property type="protein sequence ID" value="RHZ66584.1"/>
    <property type="molecule type" value="Genomic_DNA"/>
</dbReference>
<evidence type="ECO:0000256" key="1">
    <source>
        <dbReference type="SAM" id="MobiDB-lite"/>
    </source>
</evidence>
<name>A0A397HZH4_9GLOM</name>
<protein>
    <recommendedName>
        <fullName evidence="4">Fungal-type protein kinase domain-containing protein</fullName>
    </recommendedName>
</protein>
<keyword evidence="3" id="KW-1185">Reference proteome</keyword>
<dbReference type="OrthoDB" id="2447694at2759"/>
<dbReference type="AlphaFoldDB" id="A0A397HZH4"/>
<evidence type="ECO:0000313" key="2">
    <source>
        <dbReference type="EMBL" id="RHZ66584.1"/>
    </source>
</evidence>
<dbReference type="Proteomes" id="UP000266861">
    <property type="component" value="Unassembled WGS sequence"/>
</dbReference>
<evidence type="ECO:0008006" key="4">
    <source>
        <dbReference type="Google" id="ProtNLM"/>
    </source>
</evidence>
<reference evidence="2 3" key="1">
    <citation type="submission" date="2018-08" db="EMBL/GenBank/DDBJ databases">
        <title>Genome and evolution of the arbuscular mycorrhizal fungus Diversispora epigaea (formerly Glomus versiforme) and its bacterial endosymbionts.</title>
        <authorList>
            <person name="Sun X."/>
            <person name="Fei Z."/>
            <person name="Harrison M."/>
        </authorList>
    </citation>
    <scope>NUCLEOTIDE SEQUENCE [LARGE SCALE GENOMIC DNA]</scope>
    <source>
        <strain evidence="2 3">IT104</strain>
    </source>
</reference>